<proteinExistence type="predicted"/>
<evidence type="ECO:0000313" key="3">
    <source>
        <dbReference type="EMBL" id="QWF69824.1"/>
    </source>
</evidence>
<sequence length="245" mass="26036">MNLNFINPKFTGALLIFYLLHPGFSQASSAFDSQVALNFYVDSITNHNASGDLSGLTIQASFQQADAPASYALVSGDGELTANNPSINPTVLSLSNPFQNTFSVIGNATDGAIQSSTVGWYSVLLTNTSLTDVYSVDLSLGYHISANTGGEFADSDVILDVYSDTNPDLGQVFINANTINPLNALADDVFSPYQLDIPTNSSLGFYVDVTINATLQASPVPLPTVTWCFLLGVLGFLGLAKRNRT</sequence>
<feature type="signal peptide" evidence="2">
    <location>
        <begin position="1"/>
        <end position="27"/>
    </location>
</feature>
<keyword evidence="2" id="KW-0732">Signal</keyword>
<keyword evidence="1" id="KW-1133">Transmembrane helix</keyword>
<evidence type="ECO:0000313" key="4">
    <source>
        <dbReference type="Proteomes" id="UP000676649"/>
    </source>
</evidence>
<gene>
    <name evidence="3" type="ORF">KEF85_10660</name>
</gene>
<keyword evidence="4" id="KW-1185">Reference proteome</keyword>
<dbReference type="EMBL" id="CP073754">
    <property type="protein sequence ID" value="QWF69824.1"/>
    <property type="molecule type" value="Genomic_DNA"/>
</dbReference>
<evidence type="ECO:0000256" key="2">
    <source>
        <dbReference type="SAM" id="SignalP"/>
    </source>
</evidence>
<accession>A0A975MLI8</accession>
<dbReference type="Proteomes" id="UP000676649">
    <property type="component" value="Chromosome"/>
</dbReference>
<keyword evidence="1" id="KW-0472">Membrane</keyword>
<name>A0A975MLI8_9GAMM</name>
<feature type="transmembrane region" description="Helical" evidence="1">
    <location>
        <begin position="220"/>
        <end position="240"/>
    </location>
</feature>
<dbReference type="KEGG" id="mpad:KEF85_10660"/>
<dbReference type="RefSeq" id="WP_215580351.1">
    <property type="nucleotide sequence ID" value="NZ_CP073754.1"/>
</dbReference>
<evidence type="ECO:0000256" key="1">
    <source>
        <dbReference type="SAM" id="Phobius"/>
    </source>
</evidence>
<reference evidence="3" key="1">
    <citation type="submission" date="2021-04" db="EMBL/GenBank/DDBJ databases">
        <title>Draft genome sequence data of methanotrophic Methylovulum sp. strain S1L and Methylomonas sp. strain S2AM isolated from boreal lake water columns.</title>
        <authorList>
            <person name="Rissanen A.J."/>
            <person name="Mangayil R."/>
            <person name="Svenning M.M."/>
            <person name="Khanongnuch R."/>
        </authorList>
    </citation>
    <scope>NUCLEOTIDE SEQUENCE</scope>
    <source>
        <strain evidence="3">S2AM</strain>
    </source>
</reference>
<protein>
    <submittedName>
        <fullName evidence="3">Uncharacterized protein</fullName>
    </submittedName>
</protein>
<keyword evidence="1" id="KW-0812">Transmembrane</keyword>
<dbReference type="AlphaFoldDB" id="A0A975MLI8"/>
<feature type="chain" id="PRO_5037202652" evidence="2">
    <location>
        <begin position="28"/>
        <end position="245"/>
    </location>
</feature>
<organism evidence="3 4">
    <name type="scientific">Methylomonas paludis</name>
    <dbReference type="NCBI Taxonomy" id="1173101"/>
    <lineage>
        <taxon>Bacteria</taxon>
        <taxon>Pseudomonadati</taxon>
        <taxon>Pseudomonadota</taxon>
        <taxon>Gammaproteobacteria</taxon>
        <taxon>Methylococcales</taxon>
        <taxon>Methylococcaceae</taxon>
        <taxon>Methylomonas</taxon>
    </lineage>
</organism>